<sequence length="77" mass="8474">MTVRSDQGDLMNWRRTDMEGEAIDTSVIQKAIAQSVLEPNDEDFSDEGDDDVDAYIDDGVVAPAVATDDEADDDFFV</sequence>
<evidence type="ECO:0000313" key="1">
    <source>
        <dbReference type="EMBL" id="AWA45195.1"/>
    </source>
</evidence>
<protein>
    <submittedName>
        <fullName evidence="1">UPI0001A88A92 related cluster</fullName>
    </submittedName>
</protein>
<name>A0A678TQH5_SACSP</name>
<reference evidence="1" key="1">
    <citation type="submission" date="2018-04" db="EMBL/GenBank/DDBJ databases">
        <title>Comparative Analysis of Homologous Sequences of Saccharum officinarum and Saccharum spontaneum Reveals Independent Polyploidization Events.</title>
        <authorList>
            <person name="Sharma A."/>
            <person name="Song J."/>
            <person name="Lin Q."/>
            <person name="Singh R."/>
            <person name="Ramos N."/>
            <person name="Wang K."/>
            <person name="Zhang J."/>
            <person name="Ming R."/>
            <person name="Yu Q."/>
        </authorList>
    </citation>
    <scope>NUCLEOTIDE SEQUENCE</scope>
</reference>
<dbReference type="AlphaFoldDB" id="A0A678TQH5"/>
<proteinExistence type="predicted"/>
<accession>A0A678TQH5</accession>
<organism evidence="1">
    <name type="scientific">Saccharum spontaneum</name>
    <name type="common">Wild sugarcane</name>
    <dbReference type="NCBI Taxonomy" id="62335"/>
    <lineage>
        <taxon>Eukaryota</taxon>
        <taxon>Viridiplantae</taxon>
        <taxon>Streptophyta</taxon>
        <taxon>Embryophyta</taxon>
        <taxon>Tracheophyta</taxon>
        <taxon>Spermatophyta</taxon>
        <taxon>Magnoliopsida</taxon>
        <taxon>Liliopsida</taxon>
        <taxon>Poales</taxon>
        <taxon>Poaceae</taxon>
        <taxon>PACMAD clade</taxon>
        <taxon>Panicoideae</taxon>
        <taxon>Andropogonodae</taxon>
        <taxon>Andropogoneae</taxon>
        <taxon>Saccharinae</taxon>
        <taxon>Saccharum</taxon>
        <taxon>Saccharum officinarum species complex</taxon>
    </lineage>
</organism>
<dbReference type="EMBL" id="MH182536">
    <property type="protein sequence ID" value="AWA45195.1"/>
    <property type="molecule type" value="Genomic_DNA"/>
</dbReference>
<gene>
    <name evidence="1" type="ORF">SS81E14_000012</name>
</gene>